<evidence type="ECO:0000256" key="4">
    <source>
        <dbReference type="ARBA" id="ARBA00022553"/>
    </source>
</evidence>
<dbReference type="InterPro" id="IPR011029">
    <property type="entry name" value="DEATH-like_dom_sf"/>
</dbReference>
<evidence type="ECO:0000259" key="10">
    <source>
        <dbReference type="PROSITE" id="PS51145"/>
    </source>
</evidence>
<dbReference type="InterPro" id="IPR040745">
    <property type="entry name" value="Ankyrin_UPA"/>
</dbReference>
<dbReference type="AlphaFoldDB" id="A0A5K3G0Q5"/>
<keyword evidence="6" id="KW-0040">ANK repeat</keyword>
<feature type="region of interest" description="Disordered" evidence="8">
    <location>
        <begin position="707"/>
        <end position="779"/>
    </location>
</feature>
<dbReference type="GO" id="GO:0007165">
    <property type="term" value="P:signal transduction"/>
    <property type="evidence" value="ECO:0007669"/>
    <property type="project" value="InterPro"/>
</dbReference>
<evidence type="ECO:0000256" key="6">
    <source>
        <dbReference type="ARBA" id="ARBA00023043"/>
    </source>
</evidence>
<dbReference type="Pfam" id="PF00791">
    <property type="entry name" value="ZU5"/>
    <property type="match status" value="2"/>
</dbReference>
<keyword evidence="5" id="KW-0677">Repeat</keyword>
<evidence type="ECO:0000256" key="1">
    <source>
        <dbReference type="ARBA" id="ARBA00004370"/>
    </source>
</evidence>
<comment type="subcellular location">
    <subcellularLocation>
        <location evidence="2">Cytoplasm</location>
    </subcellularLocation>
    <subcellularLocation>
        <location evidence="1">Membrane</location>
    </subcellularLocation>
</comment>
<feature type="compositionally biased region" description="Polar residues" evidence="8">
    <location>
        <begin position="728"/>
        <end position="750"/>
    </location>
</feature>
<dbReference type="GO" id="GO:0005737">
    <property type="term" value="C:cytoplasm"/>
    <property type="evidence" value="ECO:0007669"/>
    <property type="project" value="UniProtKB-SubCell"/>
</dbReference>
<evidence type="ECO:0000313" key="11">
    <source>
        <dbReference type="WBParaSite" id="MCU_012553-RC"/>
    </source>
</evidence>
<dbReference type="SUPFAM" id="SSF47986">
    <property type="entry name" value="DEATH domain"/>
    <property type="match status" value="1"/>
</dbReference>
<dbReference type="PROSITE" id="PS50017">
    <property type="entry name" value="DEATH_DOMAIN"/>
    <property type="match status" value="1"/>
</dbReference>
<evidence type="ECO:0000256" key="5">
    <source>
        <dbReference type="ARBA" id="ARBA00022737"/>
    </source>
</evidence>
<feature type="compositionally biased region" description="Low complexity" evidence="8">
    <location>
        <begin position="945"/>
        <end position="959"/>
    </location>
</feature>
<protein>
    <submittedName>
        <fullName evidence="11">ZU5 domain-containing protein</fullName>
    </submittedName>
</protein>
<accession>A0A5K3G0Q5</accession>
<evidence type="ECO:0000256" key="7">
    <source>
        <dbReference type="ARBA" id="ARBA00023136"/>
    </source>
</evidence>
<dbReference type="Gene3D" id="1.10.533.10">
    <property type="entry name" value="Death Domain, Fas"/>
    <property type="match status" value="1"/>
</dbReference>
<feature type="domain" description="Death" evidence="9">
    <location>
        <begin position="481"/>
        <end position="560"/>
    </location>
</feature>
<dbReference type="SMART" id="SM00005">
    <property type="entry name" value="DEATH"/>
    <property type="match status" value="1"/>
</dbReference>
<dbReference type="WBParaSite" id="MCU_012553-RC">
    <property type="protein sequence ID" value="MCU_012553-RC"/>
    <property type="gene ID" value="MCU_012553"/>
</dbReference>
<dbReference type="Gene3D" id="2.60.40.2660">
    <property type="match status" value="1"/>
</dbReference>
<dbReference type="InterPro" id="IPR051165">
    <property type="entry name" value="Multifunctional_ANK_Repeat"/>
</dbReference>
<proteinExistence type="predicted"/>
<keyword evidence="3" id="KW-0963">Cytoplasm</keyword>
<dbReference type="GO" id="GO:0016020">
    <property type="term" value="C:membrane"/>
    <property type="evidence" value="ECO:0007669"/>
    <property type="project" value="UniProtKB-SubCell"/>
</dbReference>
<dbReference type="PANTHER" id="PTHR24123">
    <property type="entry name" value="ANKYRIN REPEAT-CONTAINING"/>
    <property type="match status" value="1"/>
</dbReference>
<dbReference type="Pfam" id="PF00531">
    <property type="entry name" value="Death"/>
    <property type="match status" value="1"/>
</dbReference>
<organism evidence="11">
    <name type="scientific">Mesocestoides corti</name>
    <name type="common">Flatworm</name>
    <dbReference type="NCBI Taxonomy" id="53468"/>
    <lineage>
        <taxon>Eukaryota</taxon>
        <taxon>Metazoa</taxon>
        <taxon>Spiralia</taxon>
        <taxon>Lophotrochozoa</taxon>
        <taxon>Platyhelminthes</taxon>
        <taxon>Cestoda</taxon>
        <taxon>Eucestoda</taxon>
        <taxon>Cyclophyllidea</taxon>
        <taxon>Mesocestoididae</taxon>
        <taxon>Mesocestoides</taxon>
    </lineage>
</organism>
<evidence type="ECO:0000256" key="2">
    <source>
        <dbReference type="ARBA" id="ARBA00004496"/>
    </source>
</evidence>
<sequence length="1001" mass="108905">MQFYVIVLRVCSLVEVGPVGVRFNAPILMEIPYCASLNNNQREIVVLRSENGETWKEHPMDPTDQAVQDSLGEYFADAIPSSELRERRVHRILTNTIPQYFALVTRCRQDLVLVGPEGCVMTSTVDPQVQVTFPPGALQKKIRVGLQVHPVDASLVAACLGSPRIAVSPIVTIEPRRRKFHRPITVSIPLPFVSSQQQQQQQQKSPVDLSTVRLLCSITGGTAPAIWEDITGSSPFSLQKNCVSFTTTVSARLWLIDCPNLSEVSEMATRVYREATAVPYLGQFVVYARRHHPEEAQIRCVCLTDDTEQKTLECQEGFEVVARGPPNLVEFLHDRPVWIETAGNLVPVAGQACDASGATGDHQMRFASVRAFEENRLNMLIRIKDLNGPPAGQLAFMPQQRQPGGVSVLPLCVVDLMLPRMSTPKIGESNQHSSLGERTSLVNGVLKHGSSEEGCGSIGHPVGKCKLVESIARSDLDVKKVAENLGADWTRLAPHLGLTQDDVNAIHASAGGFDNDYKKALTCLSLWQERFGPRASGTALAAALRQVGREDVLRQSMQNISLVQNDRELSHALRSLEAEEAENEDAMDSSLYVENDYYPEKEDQREPAPDGDVIESTICVRTTPVEAVAHTTAAATTKEERQAALGELADQLDFDSVDVAAASTPGPYSGEGVDEEVLVAEKAQRSNDVESAVPAILMDQIEADDSAASSLPVESEPHSAAADAAVGDTTSSSAPLDGTTRSPDLSSTCTENKDLRKPTAEAPECRPLASGVSVRSSHRPHETFTHLSFTRSACPNQSLPPTGHFTPKIPSHVTGVEVTSAGGTQTYRADLETREGSVISTDTDPIISGEFVLTRQAFDDSNTPRVQQDTEMVIPVPLHETGRLNAHHLIGPGVCRVTTESRQQVVLGGHYRLRRSSLNRRRHERPVEEAAEVAEEDQPPEPPKRTTSLRSGSSSTLGSIGEKKKQANTGHQPANRPHASYLTPSRSPPSPLPNCRPHVCL</sequence>
<feature type="domain" description="ZU5" evidence="10">
    <location>
        <begin position="108"/>
        <end position="218"/>
    </location>
</feature>
<reference evidence="11" key="1">
    <citation type="submission" date="2019-11" db="UniProtKB">
        <authorList>
            <consortium name="WormBaseParasite"/>
        </authorList>
    </citation>
    <scope>IDENTIFICATION</scope>
</reference>
<dbReference type="PANTHER" id="PTHR24123:SF141">
    <property type="entry name" value="ANKYRIN 2, ISOFORM U"/>
    <property type="match status" value="1"/>
</dbReference>
<feature type="compositionally biased region" description="Acidic residues" evidence="8">
    <location>
        <begin position="929"/>
        <end position="939"/>
    </location>
</feature>
<name>A0A5K3G0Q5_MESCO</name>
<dbReference type="InterPro" id="IPR000906">
    <property type="entry name" value="ZU5_dom"/>
</dbReference>
<dbReference type="InterPro" id="IPR000488">
    <property type="entry name" value="Death_dom"/>
</dbReference>
<dbReference type="Pfam" id="PF17809">
    <property type="entry name" value="UPA_2"/>
    <property type="match status" value="1"/>
</dbReference>
<dbReference type="Gene3D" id="2.60.220.30">
    <property type="match status" value="2"/>
</dbReference>
<evidence type="ECO:0000259" key="9">
    <source>
        <dbReference type="PROSITE" id="PS50017"/>
    </source>
</evidence>
<evidence type="ECO:0000256" key="8">
    <source>
        <dbReference type="SAM" id="MobiDB-lite"/>
    </source>
</evidence>
<keyword evidence="4" id="KW-0597">Phosphoprotein</keyword>
<keyword evidence="7" id="KW-0472">Membrane</keyword>
<feature type="region of interest" description="Disordered" evidence="8">
    <location>
        <begin position="917"/>
        <end position="1001"/>
    </location>
</feature>
<evidence type="ECO:0000256" key="3">
    <source>
        <dbReference type="ARBA" id="ARBA00022490"/>
    </source>
</evidence>
<dbReference type="PROSITE" id="PS51145">
    <property type="entry name" value="ZU5"/>
    <property type="match status" value="1"/>
</dbReference>